<evidence type="ECO:0000256" key="1">
    <source>
        <dbReference type="ARBA" id="ARBA00008894"/>
    </source>
</evidence>
<evidence type="ECO:0000259" key="8">
    <source>
        <dbReference type="Pfam" id="PF23559"/>
    </source>
</evidence>
<keyword evidence="5" id="KW-0611">Plant defense</keyword>
<evidence type="ECO:0000256" key="2">
    <source>
        <dbReference type="ARBA" id="ARBA00022614"/>
    </source>
</evidence>
<dbReference type="Gene3D" id="1.10.10.10">
    <property type="entry name" value="Winged helix-like DNA-binding domain superfamily/Winged helix DNA-binding domain"/>
    <property type="match status" value="1"/>
</dbReference>
<protein>
    <submittedName>
        <fullName evidence="9">Uncharacterized protein</fullName>
    </submittedName>
</protein>
<dbReference type="GO" id="GO:0005524">
    <property type="term" value="F:ATP binding"/>
    <property type="evidence" value="ECO:0007669"/>
    <property type="project" value="UniProtKB-KW"/>
</dbReference>
<dbReference type="FunFam" id="3.40.50.300:FF:001091">
    <property type="entry name" value="Probable disease resistance protein At1g61300"/>
    <property type="match status" value="1"/>
</dbReference>
<keyword evidence="3" id="KW-0677">Repeat</keyword>
<dbReference type="InterPro" id="IPR050905">
    <property type="entry name" value="Plant_NBS-LRR"/>
</dbReference>
<feature type="domain" description="NB-ARC" evidence="7">
    <location>
        <begin position="8"/>
        <end position="140"/>
    </location>
</feature>
<reference evidence="9 10" key="1">
    <citation type="submission" date="2019-09" db="EMBL/GenBank/DDBJ databases">
        <title>A chromosome-level genome assembly of the Chinese tupelo Nyssa sinensis.</title>
        <authorList>
            <person name="Yang X."/>
            <person name="Kang M."/>
            <person name="Yang Y."/>
            <person name="Xiong H."/>
            <person name="Wang M."/>
            <person name="Zhang Z."/>
            <person name="Wang Z."/>
            <person name="Wu H."/>
            <person name="Ma T."/>
            <person name="Liu J."/>
            <person name="Xi Z."/>
        </authorList>
    </citation>
    <scope>NUCLEOTIDE SEQUENCE [LARGE SCALE GENOMIC DNA]</scope>
    <source>
        <strain evidence="9">J267</strain>
        <tissue evidence="9">Leaf</tissue>
    </source>
</reference>
<evidence type="ECO:0000259" key="7">
    <source>
        <dbReference type="Pfam" id="PF00931"/>
    </source>
</evidence>
<evidence type="ECO:0000256" key="6">
    <source>
        <dbReference type="ARBA" id="ARBA00022840"/>
    </source>
</evidence>
<dbReference type="InterPro" id="IPR036388">
    <property type="entry name" value="WH-like_DNA-bd_sf"/>
</dbReference>
<dbReference type="AlphaFoldDB" id="A0A5J5BHB2"/>
<dbReference type="OrthoDB" id="1926275at2759"/>
<dbReference type="InterPro" id="IPR002182">
    <property type="entry name" value="NB-ARC"/>
</dbReference>
<evidence type="ECO:0000256" key="3">
    <source>
        <dbReference type="ARBA" id="ARBA00022737"/>
    </source>
</evidence>
<dbReference type="Gene3D" id="3.40.50.300">
    <property type="entry name" value="P-loop containing nucleotide triphosphate hydrolases"/>
    <property type="match status" value="1"/>
</dbReference>
<dbReference type="FunFam" id="1.10.10.10:FF:000322">
    <property type="entry name" value="Probable disease resistance protein At1g63360"/>
    <property type="match status" value="1"/>
</dbReference>
<dbReference type="SUPFAM" id="SSF52540">
    <property type="entry name" value="P-loop containing nucleoside triphosphate hydrolases"/>
    <property type="match status" value="1"/>
</dbReference>
<dbReference type="PANTHER" id="PTHR33463:SF209">
    <property type="entry name" value="DISEASE RESISTANCE PROTEIN RPS2-LIKE"/>
    <property type="match status" value="1"/>
</dbReference>
<evidence type="ECO:0000256" key="5">
    <source>
        <dbReference type="ARBA" id="ARBA00022821"/>
    </source>
</evidence>
<comment type="similarity">
    <text evidence="1">Belongs to the disease resistance NB-LRR family.</text>
</comment>
<accession>A0A5J5BHB2</accession>
<keyword evidence="6" id="KW-0067">ATP-binding</keyword>
<dbReference type="InterPro" id="IPR058922">
    <property type="entry name" value="WHD_DRP"/>
</dbReference>
<dbReference type="PRINTS" id="PR00364">
    <property type="entry name" value="DISEASERSIST"/>
</dbReference>
<gene>
    <name evidence="9" type="ORF">F0562_023755</name>
</gene>
<dbReference type="Proteomes" id="UP000325577">
    <property type="component" value="Linkage Group LG12"/>
</dbReference>
<keyword evidence="10" id="KW-1185">Reference proteome</keyword>
<name>A0A5J5BHB2_9ASTE</name>
<dbReference type="GO" id="GO:0043531">
    <property type="term" value="F:ADP binding"/>
    <property type="evidence" value="ECO:0007669"/>
    <property type="project" value="InterPro"/>
</dbReference>
<evidence type="ECO:0000313" key="10">
    <source>
        <dbReference type="Proteomes" id="UP000325577"/>
    </source>
</evidence>
<sequence>MVHTDRYLAEIWNYIQADEVGWIGVYGMGGVGKTTIMKEIYNRLTEAKKNRERFDNVFWVTVSKASNVEKLQGDIAKGIGFKTLSEEQDVTRRAGILFDALKERKRFVLILDDLWTSFPLEEIGIPNLTKDNGCKLILTTSVLVDVKIQKIAKECDGLPLALVTDGAALRNVNKEDGQNALMALGGFAANVEGMEDKVFSRLRFSYDRLKDDATRLCFLYSALYPEDCDIYTKQLIEYWMWEGLLGDEGRIKDQICKGEMILNYLKDSCLLESAGEFRGFEYVKMHDLIRDMAIEITKTSPRCMIRAGVGLDYPPLEEEWIEDVERI</sequence>
<dbReference type="EMBL" id="CM018035">
    <property type="protein sequence ID" value="KAA8542603.1"/>
    <property type="molecule type" value="Genomic_DNA"/>
</dbReference>
<dbReference type="GO" id="GO:0051607">
    <property type="term" value="P:defense response to virus"/>
    <property type="evidence" value="ECO:0007669"/>
    <property type="project" value="UniProtKB-ARBA"/>
</dbReference>
<dbReference type="InterPro" id="IPR027417">
    <property type="entry name" value="P-loop_NTPase"/>
</dbReference>
<proteinExistence type="inferred from homology"/>
<dbReference type="PANTHER" id="PTHR33463">
    <property type="entry name" value="NB-ARC DOMAIN-CONTAINING PROTEIN-RELATED"/>
    <property type="match status" value="1"/>
</dbReference>
<dbReference type="Pfam" id="PF00931">
    <property type="entry name" value="NB-ARC"/>
    <property type="match status" value="1"/>
</dbReference>
<keyword evidence="4" id="KW-0547">Nucleotide-binding</keyword>
<organism evidence="9 10">
    <name type="scientific">Nyssa sinensis</name>
    <dbReference type="NCBI Taxonomy" id="561372"/>
    <lineage>
        <taxon>Eukaryota</taxon>
        <taxon>Viridiplantae</taxon>
        <taxon>Streptophyta</taxon>
        <taxon>Embryophyta</taxon>
        <taxon>Tracheophyta</taxon>
        <taxon>Spermatophyta</taxon>
        <taxon>Magnoliopsida</taxon>
        <taxon>eudicotyledons</taxon>
        <taxon>Gunneridae</taxon>
        <taxon>Pentapetalae</taxon>
        <taxon>asterids</taxon>
        <taxon>Cornales</taxon>
        <taxon>Nyssaceae</taxon>
        <taxon>Nyssa</taxon>
    </lineage>
</organism>
<dbReference type="Pfam" id="PF23559">
    <property type="entry name" value="WHD_DRP"/>
    <property type="match status" value="1"/>
</dbReference>
<evidence type="ECO:0000313" key="9">
    <source>
        <dbReference type="EMBL" id="KAA8542603.1"/>
    </source>
</evidence>
<feature type="domain" description="Disease resistance protein winged helix" evidence="8">
    <location>
        <begin position="223"/>
        <end position="293"/>
    </location>
</feature>
<evidence type="ECO:0000256" key="4">
    <source>
        <dbReference type="ARBA" id="ARBA00022741"/>
    </source>
</evidence>
<keyword evidence="2" id="KW-0433">Leucine-rich repeat</keyword>